<evidence type="ECO:0000256" key="1">
    <source>
        <dbReference type="SAM" id="MobiDB-lite"/>
    </source>
</evidence>
<feature type="compositionally biased region" description="Polar residues" evidence="1">
    <location>
        <begin position="1"/>
        <end position="18"/>
    </location>
</feature>
<sequence>MANQNEKQVQGETNTPQPSALKDDFTKGYLTSPKEVEKGYFEFKSQTDGYTMLFPSDAIISEDFGNEKRENKFESIVYGYNLKGASISTRITYENKPSTRDIEEKQRLLSVSAGYDGTYKKIPAKGKTIYFAKKTSELKNSNAYVYLSFIKAGNSNQAVEFIFNTRCKKNDQSCQSNVEDLENAALKL</sequence>
<evidence type="ECO:0008006" key="4">
    <source>
        <dbReference type="Google" id="ProtNLM"/>
    </source>
</evidence>
<gene>
    <name evidence="2" type="ORF">WCV65_18695</name>
</gene>
<dbReference type="EMBL" id="CP147407">
    <property type="protein sequence ID" value="WXB96537.1"/>
    <property type="molecule type" value="Genomic_DNA"/>
</dbReference>
<dbReference type="RefSeq" id="WP_338778582.1">
    <property type="nucleotide sequence ID" value="NZ_CP147407.1"/>
</dbReference>
<organism evidence="2 3">
    <name type="scientific">Metabacillus sediminis</name>
    <dbReference type="NCBI Taxonomy" id="3117746"/>
    <lineage>
        <taxon>Bacteria</taxon>
        <taxon>Bacillati</taxon>
        <taxon>Bacillota</taxon>
        <taxon>Bacilli</taxon>
        <taxon>Bacillales</taxon>
        <taxon>Bacillaceae</taxon>
        <taxon>Metabacillus</taxon>
    </lineage>
</organism>
<evidence type="ECO:0000313" key="3">
    <source>
        <dbReference type="Proteomes" id="UP001377337"/>
    </source>
</evidence>
<dbReference type="Proteomes" id="UP001377337">
    <property type="component" value="Chromosome"/>
</dbReference>
<protein>
    <recommendedName>
        <fullName evidence="4">Lipoprotein YvcA</fullName>
    </recommendedName>
</protein>
<name>A0ABZ2NFG9_9BACI</name>
<reference evidence="2 3" key="1">
    <citation type="submission" date="2024-02" db="EMBL/GenBank/DDBJ databases">
        <title>Seven novel Bacillus-like species.</title>
        <authorList>
            <person name="Liu G."/>
        </authorList>
    </citation>
    <scope>NUCLEOTIDE SEQUENCE [LARGE SCALE GENOMIC DNA]</scope>
    <source>
        <strain evidence="2 3">FJAT-52054</strain>
    </source>
</reference>
<evidence type="ECO:0000313" key="2">
    <source>
        <dbReference type="EMBL" id="WXB96537.1"/>
    </source>
</evidence>
<proteinExistence type="predicted"/>
<feature type="region of interest" description="Disordered" evidence="1">
    <location>
        <begin position="1"/>
        <end position="28"/>
    </location>
</feature>
<keyword evidence="3" id="KW-1185">Reference proteome</keyword>
<accession>A0ABZ2NFG9</accession>